<reference evidence="1 2" key="1">
    <citation type="submission" date="2016-11" db="EMBL/GenBank/DDBJ databases">
        <authorList>
            <person name="Jaros S."/>
            <person name="Januszkiewicz K."/>
            <person name="Wedrychowicz H."/>
        </authorList>
    </citation>
    <scope>NUCLEOTIDE SEQUENCE [LARGE SCALE GENOMIC DNA]</scope>
</reference>
<gene>
    <name evidence="1" type="primary">BQ5605_C004g02761</name>
    <name evidence="1" type="ORF">BQ5605_C004G02761</name>
</gene>
<dbReference type="EMBL" id="FQNC01000046">
    <property type="protein sequence ID" value="SGY67269.1"/>
    <property type="molecule type" value="Genomic_DNA"/>
</dbReference>
<keyword evidence="2" id="KW-1185">Reference proteome</keyword>
<accession>A0A2X0P4A1</accession>
<dbReference type="AlphaFoldDB" id="A0A2X0P4A1"/>
<name>A0A2X0P4A1_9BASI</name>
<proteinExistence type="predicted"/>
<evidence type="ECO:0000313" key="2">
    <source>
        <dbReference type="Proteomes" id="UP000249464"/>
    </source>
</evidence>
<organism evidence="1 2">
    <name type="scientific">Microbotryum silenes-dioicae</name>
    <dbReference type="NCBI Taxonomy" id="796604"/>
    <lineage>
        <taxon>Eukaryota</taxon>
        <taxon>Fungi</taxon>
        <taxon>Dikarya</taxon>
        <taxon>Basidiomycota</taxon>
        <taxon>Pucciniomycotina</taxon>
        <taxon>Microbotryomycetes</taxon>
        <taxon>Microbotryales</taxon>
        <taxon>Microbotryaceae</taxon>
        <taxon>Microbotryum</taxon>
    </lineage>
</organism>
<sequence length="165" mass="18732">MRQYEIEHSRAFVLINLYLQLYRRPIIKVIDRVQLGLAHPLGDPSQQVAHGEFGIVPNVVHVLEHDGESVFLDKEFDQVRALVVGCDLRLEVRFDIAQAACDVHCSSTSNLTSSSRWYAPLDTTLKLLICAPSSKIVFDVGGMEPAHVRERSSDTQFRMDTMYHH</sequence>
<protein>
    <submittedName>
        <fullName evidence="1">BQ5605_C004g02761 protein</fullName>
    </submittedName>
</protein>
<dbReference type="Proteomes" id="UP000249464">
    <property type="component" value="Unassembled WGS sequence"/>
</dbReference>
<evidence type="ECO:0000313" key="1">
    <source>
        <dbReference type="EMBL" id="SGY67269.1"/>
    </source>
</evidence>